<organism evidence="2 3">
    <name type="scientific">Ketogulonicigenium robustum</name>
    <dbReference type="NCBI Taxonomy" id="92947"/>
    <lineage>
        <taxon>Bacteria</taxon>
        <taxon>Pseudomonadati</taxon>
        <taxon>Pseudomonadota</taxon>
        <taxon>Alphaproteobacteria</taxon>
        <taxon>Rhodobacterales</taxon>
        <taxon>Roseobacteraceae</taxon>
        <taxon>Ketogulonicigenium</taxon>
    </lineage>
</organism>
<dbReference type="STRING" id="92947.BVG79_01679"/>
<evidence type="ECO:0000313" key="3">
    <source>
        <dbReference type="Proteomes" id="UP000242447"/>
    </source>
</evidence>
<dbReference type="PANTHER" id="PTHR32027">
    <property type="entry name" value="CYTOSINE DEAMINASE"/>
    <property type="match status" value="1"/>
</dbReference>
<reference evidence="2 3" key="1">
    <citation type="submission" date="2017-02" db="EMBL/GenBank/DDBJ databases">
        <title>Ketogulonicigenium robustum SPU B003 Genome sequencing and assembly.</title>
        <authorList>
            <person name="Li Y."/>
            <person name="Liu L."/>
            <person name="Wang C."/>
            <person name="Zhang M."/>
            <person name="Zhang T."/>
            <person name="Zhang Y."/>
        </authorList>
    </citation>
    <scope>NUCLEOTIDE SEQUENCE [LARGE SCALE GENOMIC DNA]</scope>
    <source>
        <strain evidence="2 3">SPU_B003</strain>
    </source>
</reference>
<accession>A0A1W6P0T8</accession>
<dbReference type="InterPro" id="IPR013108">
    <property type="entry name" value="Amidohydro_3"/>
</dbReference>
<feature type="domain" description="Amidohydrolase 3" evidence="1">
    <location>
        <begin position="84"/>
        <end position="395"/>
    </location>
</feature>
<dbReference type="Proteomes" id="UP000242447">
    <property type="component" value="Chromosome"/>
</dbReference>
<keyword evidence="3" id="KW-1185">Reference proteome</keyword>
<dbReference type="GO" id="GO:0035888">
    <property type="term" value="F:isoguanine deaminase activity"/>
    <property type="evidence" value="ECO:0007669"/>
    <property type="project" value="TreeGrafter"/>
</dbReference>
<evidence type="ECO:0000259" key="1">
    <source>
        <dbReference type="Pfam" id="PF07969"/>
    </source>
</evidence>
<dbReference type="InterPro" id="IPR032466">
    <property type="entry name" value="Metal_Hydrolase"/>
</dbReference>
<dbReference type="EC" id="3.5.4.1" evidence="2"/>
<dbReference type="GO" id="GO:0004131">
    <property type="term" value="F:cytosine deaminase activity"/>
    <property type="evidence" value="ECO:0007669"/>
    <property type="project" value="UniProtKB-EC"/>
</dbReference>
<proteinExistence type="predicted"/>
<dbReference type="InterPro" id="IPR011059">
    <property type="entry name" value="Metal-dep_hydrolase_composite"/>
</dbReference>
<dbReference type="AlphaFoldDB" id="A0A1W6P0T8"/>
<keyword evidence="2" id="KW-0378">Hydrolase</keyword>
<gene>
    <name evidence="2" type="primary">codA</name>
    <name evidence="2" type="ORF">BVG79_01679</name>
</gene>
<dbReference type="InterPro" id="IPR052349">
    <property type="entry name" value="Metallo-hydrolase_Enzymes"/>
</dbReference>
<dbReference type="KEGG" id="kro:BVG79_01679"/>
<protein>
    <submittedName>
        <fullName evidence="2">Cytosine deaminase</fullName>
        <ecNumber evidence="2">3.5.4.1</ecNumber>
    </submittedName>
</protein>
<evidence type="ECO:0000313" key="2">
    <source>
        <dbReference type="EMBL" id="ARO15023.1"/>
    </source>
</evidence>
<dbReference type="RefSeq" id="WP_085786472.1">
    <property type="nucleotide sequence ID" value="NZ_CP019937.1"/>
</dbReference>
<name>A0A1W6P0T8_9RHOB</name>
<dbReference type="Pfam" id="PF07969">
    <property type="entry name" value="Amidohydro_3"/>
    <property type="match status" value="1"/>
</dbReference>
<dbReference type="EMBL" id="CP019937">
    <property type="protein sequence ID" value="ARO15023.1"/>
    <property type="molecule type" value="Genomic_DNA"/>
</dbReference>
<dbReference type="SUPFAM" id="SSF51556">
    <property type="entry name" value="Metallo-dependent hydrolases"/>
    <property type="match status" value="1"/>
</dbReference>
<dbReference type="SUPFAM" id="SSF51338">
    <property type="entry name" value="Composite domain of metallo-dependent hydrolases"/>
    <property type="match status" value="1"/>
</dbReference>
<dbReference type="Gene3D" id="2.30.40.10">
    <property type="entry name" value="Urease, subunit C, domain 1"/>
    <property type="match status" value="1"/>
</dbReference>
<dbReference type="Gene3D" id="3.20.20.140">
    <property type="entry name" value="Metal-dependent hydrolases"/>
    <property type="match status" value="1"/>
</dbReference>
<sequence length="408" mass="43432">MNRIFQNARIPAALCPNLTGTDVGEGLIQLDLHIANGLISSEPVQGETEDLNGRIVLPCFVDMHVHLDKTYTAKRAGVSKTGLEEAVQLAMADAPNRTRADLDARLERAAAAAYQRGTIALRSHTDSMLAPADNPAWQALVALQDRWGGKLTIQPVALMRIERAASDDFADRCAQIAATGGVVGGYISSDACPPAVIDRFFTTAAAAGLDVDFHVDETIDPAANGIEAVLDALDRTGFTGRVTLSHCCKLSAIAPDAAQPIINRMADAGVHVVSLPMSNAFLMGRAPGQLSPLRGMTRVQELRAAGIPVSFASDNVQDPFFAYGGYDMLEVMRNALLLGQLEGAPQNWITAATAQPAATMGLPLGTIQTGRAADLIIFDATDWADLFSRAHEDRRVLRSGSPIRKDLA</sequence>
<dbReference type="OrthoDB" id="9815027at2"/>
<dbReference type="GO" id="GO:0006209">
    <property type="term" value="P:cytosine catabolic process"/>
    <property type="evidence" value="ECO:0007669"/>
    <property type="project" value="TreeGrafter"/>
</dbReference>
<dbReference type="PANTHER" id="PTHR32027:SF0">
    <property type="entry name" value="CYTOSINE DEAMINASE"/>
    <property type="match status" value="1"/>
</dbReference>